<evidence type="ECO:0000313" key="5">
    <source>
        <dbReference type="Proteomes" id="UP000694920"/>
    </source>
</evidence>
<evidence type="ECO:0000256" key="4">
    <source>
        <dbReference type="SAM" id="MobiDB-lite"/>
    </source>
</evidence>
<dbReference type="Gene3D" id="1.25.40.1040">
    <property type="match status" value="1"/>
</dbReference>
<protein>
    <recommendedName>
        <fullName evidence="3">N-terminal acetyltransferase B complex subunit MDM20 homolog</fullName>
    </recommendedName>
</protein>
<sequence length="930" mass="105098">MASKTHVDSTVNERRLRPIYDWLDNGNNKKALQEADKVLRKQPGNQCARVLKALALLRLGKEDECQLIMDKVRAEVPCEDSTLQAMSICYREIHQPDKISEVYEAAAKIDPTNEELLTHLFMSYVRLGDFKKQQQTALALYKLKLKNPYYFWAVMSIVMQALKADEKLAKGIILPLAERMVLKLVNEGKMEAEQELQLYLMILELQGKDEEILNVLSGPLASRLSAVPQRKASLLLQLQRYPEASAAFKELINQDIDNWAYYQDYLKASLKHQTPKECLDFLNETAASTQGTKARAPHLARFELLVQIQDSEEAQKLLDPVQLMRQYFAMFGEKSCVVGDLKLYLNLLTSPSKLNLLQQINEDVGVKSDEYPKTIEQMQRHIHMKQLQRICGLHHCPIADRKEREKLAERLLDLYDEGSTLSPFEDRLPTDFCPADPYALLASHLLHQLYFESNDASYLYRAMELLERCLLSSPANFHLKILLVRIYLEVGLIGGADHAFTLLDAKHIQLDSLGYLHTPLLAPLGHLSRASATLDHAAKFFVANYKDSADHLTFAYKYGSFVKIQEFVELRERLENSFHFAMTTVDKMLLELSWCDSPGMLFNTLSTMRIQPHEDSIRWDLLRDNRDLEVIVGWEPLSEKNEDLRMKEETRECMLRLLAARSLILRIIAACAEFDASAPTSQSDSTSPPLLARLSAQLKQLATEEIPATLRKFEDPEKSGVINYKASSVLVPMDALARLREAYESEQLITVVQLADSLTQCSYPDVKCLEALRSSASLQTLHLPEFDSPVSYKPFLLRATTCGETLAFLAAMCSACATQMQPRMSNKKNRKKLAGKENSSLPSLSSISDHLQSWTDVGTFLAEKAKNLETALSGLENLRLQTGIKSDADTKKVTATAIVSDRGEASIVQSCLVLTSREQLTLKLINSLRS</sequence>
<dbReference type="GeneID" id="107274933"/>
<dbReference type="Pfam" id="PF09797">
    <property type="entry name" value="NatB_MDM20"/>
    <property type="match status" value="1"/>
</dbReference>
<gene>
    <name evidence="6" type="primary">LOC107274933</name>
</gene>
<dbReference type="PANTHER" id="PTHR22767:SF3">
    <property type="entry name" value="N-ALPHA-ACETYLTRANSFERASE 25, NATB AUXILIARY SUBUNIT"/>
    <property type="match status" value="1"/>
</dbReference>
<dbReference type="GO" id="GO:0031416">
    <property type="term" value="C:NatB complex"/>
    <property type="evidence" value="ECO:0007669"/>
    <property type="project" value="TreeGrafter"/>
</dbReference>
<accession>A0AAJ7CH86</accession>
<keyword evidence="5" id="KW-1185">Reference proteome</keyword>
<dbReference type="AlphaFoldDB" id="A0AAJ7CH86"/>
<evidence type="ECO:0000256" key="1">
    <source>
        <dbReference type="ARBA" id="ARBA00006298"/>
    </source>
</evidence>
<dbReference type="PANTHER" id="PTHR22767">
    <property type="entry name" value="N-TERMINAL ACETYLTRANSFERASE-RELATED"/>
    <property type="match status" value="1"/>
</dbReference>
<dbReference type="Proteomes" id="UP000694920">
    <property type="component" value="Unplaced"/>
</dbReference>
<evidence type="ECO:0000256" key="2">
    <source>
        <dbReference type="ARBA" id="ARBA00022803"/>
    </source>
</evidence>
<name>A0AAJ7CH86_CEPCN</name>
<comment type="similarity">
    <text evidence="1">Belongs to the MDM20/NAA25 family.</text>
</comment>
<dbReference type="InterPro" id="IPR011990">
    <property type="entry name" value="TPR-like_helical_dom_sf"/>
</dbReference>
<dbReference type="SUPFAM" id="SSF48452">
    <property type="entry name" value="TPR-like"/>
    <property type="match status" value="1"/>
</dbReference>
<reference evidence="6" key="1">
    <citation type="submission" date="2025-08" db="UniProtKB">
        <authorList>
            <consortium name="RefSeq"/>
        </authorList>
    </citation>
    <scope>IDENTIFICATION</scope>
</reference>
<dbReference type="InterPro" id="IPR019183">
    <property type="entry name" value="NAA25_NatB_aux_su"/>
</dbReference>
<dbReference type="CTD" id="42389"/>
<organism evidence="5 6">
    <name type="scientific">Cephus cinctus</name>
    <name type="common">Wheat stem sawfly</name>
    <dbReference type="NCBI Taxonomy" id="211228"/>
    <lineage>
        <taxon>Eukaryota</taxon>
        <taxon>Metazoa</taxon>
        <taxon>Ecdysozoa</taxon>
        <taxon>Arthropoda</taxon>
        <taxon>Hexapoda</taxon>
        <taxon>Insecta</taxon>
        <taxon>Pterygota</taxon>
        <taxon>Neoptera</taxon>
        <taxon>Endopterygota</taxon>
        <taxon>Hymenoptera</taxon>
        <taxon>Cephoidea</taxon>
        <taxon>Cephidae</taxon>
        <taxon>Cephus</taxon>
    </lineage>
</organism>
<feature type="region of interest" description="Disordered" evidence="4">
    <location>
        <begin position="824"/>
        <end position="845"/>
    </location>
</feature>
<evidence type="ECO:0000313" key="6">
    <source>
        <dbReference type="RefSeq" id="XP_015610021.1"/>
    </source>
</evidence>
<keyword evidence="2" id="KW-0802">TPR repeat</keyword>
<proteinExistence type="inferred from homology"/>
<dbReference type="RefSeq" id="XP_015610021.1">
    <property type="nucleotide sequence ID" value="XM_015754535.2"/>
</dbReference>
<evidence type="ECO:0000256" key="3">
    <source>
        <dbReference type="ARBA" id="ARBA00029872"/>
    </source>
</evidence>
<dbReference type="KEGG" id="ccin:107274933"/>